<evidence type="ECO:0000313" key="2">
    <source>
        <dbReference type="EMBL" id="CAD8200554.1"/>
    </source>
</evidence>
<dbReference type="AlphaFoldDB" id="A0A8S1XI72"/>
<feature type="region of interest" description="Disordered" evidence="1">
    <location>
        <begin position="619"/>
        <end position="639"/>
    </location>
</feature>
<dbReference type="Proteomes" id="UP000689195">
    <property type="component" value="Unassembled WGS sequence"/>
</dbReference>
<gene>
    <name evidence="2" type="ORF">PPENT_87.1.T1250014</name>
</gene>
<comment type="caution">
    <text evidence="2">The sequence shown here is derived from an EMBL/GenBank/DDBJ whole genome shotgun (WGS) entry which is preliminary data.</text>
</comment>
<name>A0A8S1XI72_9CILI</name>
<protein>
    <submittedName>
        <fullName evidence="2">Uncharacterized protein</fullName>
    </submittedName>
</protein>
<feature type="compositionally biased region" description="Basic and acidic residues" evidence="1">
    <location>
        <begin position="556"/>
        <end position="566"/>
    </location>
</feature>
<sequence length="698" mass="81133">MKKQYGNSFILDTSIGMNNTIYLSPNAKKPMTNSFSNKTDLYDQNLQCNIFLFLSIVHGNHQLNKLFIQRCGNKDKFLQMFDTLQYSALLTKVLQIVNQYFTETSTQCYEQYPISNNKSWYSSDQKYTPKQGSNDKFQSMIKKIITTDLDPLKSLINRVQEQNYSQYQSSNKLASTSQLSNKLSEKLMKTNILKDQLKEKITKLAMQNSYNYQYKVMKTESDVSQSQPVLMRDTPSQTISQQEPIFHKQNRISFGQQQLFNNVTNGDQIIEYQQNGKNQKTLIESSPTFLHHQLKDNAIQTSENEINVQNSNIQKEEQSNDHSLDLSQERSKRFEGTFGKVRNRDVYLVMYHHKEVKDIIMKLFRQIKYNIKKKLVLIVQIEDIIYQQMNNWNDQNKIKFNNIFKMSILTMYQSNTKSALSKVQSLGAVTSTPLKTNKSVQQDRELLYNSQLMQKALIESCKKAKENRMNSPTYKVTDTIVQANQDTPIQKSGKKKALFSGIDSQSDPFRNVHTSSNKTNVKLMMFNEGHYMKKYQQQSSEIHQEKDYRSSIRVYKQEQKTESEQKRLRKSVPGQPVFKDPILSPDSKVDKKLRISCLQKSEQQSKMESIRTYGHANSSLGFRNSVTQGQKDDTSPMKMRESNTYKSDMKSILSQNETLKKLYSRTDYKGCDNIKKSKKVSIKMDVPRPISAFAIFDK</sequence>
<keyword evidence="3" id="KW-1185">Reference proteome</keyword>
<feature type="compositionally biased region" description="Polar residues" evidence="1">
    <location>
        <begin position="619"/>
        <end position="629"/>
    </location>
</feature>
<evidence type="ECO:0000256" key="1">
    <source>
        <dbReference type="SAM" id="MobiDB-lite"/>
    </source>
</evidence>
<reference evidence="2" key="1">
    <citation type="submission" date="2021-01" db="EMBL/GenBank/DDBJ databases">
        <authorList>
            <consortium name="Genoscope - CEA"/>
            <person name="William W."/>
        </authorList>
    </citation>
    <scope>NUCLEOTIDE SEQUENCE</scope>
</reference>
<feature type="compositionally biased region" description="Basic and acidic residues" evidence="1">
    <location>
        <begin position="630"/>
        <end position="639"/>
    </location>
</feature>
<feature type="region of interest" description="Disordered" evidence="1">
    <location>
        <begin position="556"/>
        <end position="585"/>
    </location>
</feature>
<organism evidence="2 3">
    <name type="scientific">Paramecium pentaurelia</name>
    <dbReference type="NCBI Taxonomy" id="43138"/>
    <lineage>
        <taxon>Eukaryota</taxon>
        <taxon>Sar</taxon>
        <taxon>Alveolata</taxon>
        <taxon>Ciliophora</taxon>
        <taxon>Intramacronucleata</taxon>
        <taxon>Oligohymenophorea</taxon>
        <taxon>Peniculida</taxon>
        <taxon>Parameciidae</taxon>
        <taxon>Paramecium</taxon>
    </lineage>
</organism>
<dbReference type="EMBL" id="CAJJDO010000125">
    <property type="protein sequence ID" value="CAD8200554.1"/>
    <property type="molecule type" value="Genomic_DNA"/>
</dbReference>
<proteinExistence type="predicted"/>
<accession>A0A8S1XI72</accession>
<evidence type="ECO:0000313" key="3">
    <source>
        <dbReference type="Proteomes" id="UP000689195"/>
    </source>
</evidence>